<dbReference type="PANTHER" id="PTHR34606:SF4">
    <property type="entry name" value="OUTER MEMBRANE LIPOPROTEIN DOLP"/>
    <property type="match status" value="1"/>
</dbReference>
<evidence type="ECO:0000259" key="3">
    <source>
        <dbReference type="PROSITE" id="PS50914"/>
    </source>
</evidence>
<dbReference type="PROSITE" id="PS50914">
    <property type="entry name" value="BON"/>
    <property type="match status" value="2"/>
</dbReference>
<keyword evidence="1" id="KW-0732">Signal</keyword>
<dbReference type="Gene3D" id="3.30.1340.30">
    <property type="match status" value="2"/>
</dbReference>
<dbReference type="InterPro" id="IPR014004">
    <property type="entry name" value="Transpt-assoc_nodulatn_dom_bac"/>
</dbReference>
<dbReference type="PANTHER" id="PTHR34606">
    <property type="entry name" value="BON DOMAIN-CONTAINING PROTEIN"/>
    <property type="match status" value="1"/>
</dbReference>
<keyword evidence="5" id="KW-1185">Reference proteome</keyword>
<evidence type="ECO:0000256" key="1">
    <source>
        <dbReference type="ARBA" id="ARBA00022729"/>
    </source>
</evidence>
<protein>
    <submittedName>
        <fullName evidence="4">BON domain-containing protein</fullName>
    </submittedName>
</protein>
<accession>A0ABT8EFX5</accession>
<comment type="caution">
    <text evidence="4">The sequence shown here is derived from an EMBL/GenBank/DDBJ whole genome shotgun (WGS) entry which is preliminary data.</text>
</comment>
<organism evidence="4 5">
    <name type="scientific">Alcaligenes endophyticus</name>
    <dbReference type="NCBI Taxonomy" id="1929088"/>
    <lineage>
        <taxon>Bacteria</taxon>
        <taxon>Pseudomonadati</taxon>
        <taxon>Pseudomonadota</taxon>
        <taxon>Betaproteobacteria</taxon>
        <taxon>Burkholderiales</taxon>
        <taxon>Alcaligenaceae</taxon>
        <taxon>Alcaligenes</taxon>
    </lineage>
</organism>
<dbReference type="PROSITE" id="PS51257">
    <property type="entry name" value="PROKAR_LIPOPROTEIN"/>
    <property type="match status" value="1"/>
</dbReference>
<dbReference type="EMBL" id="JAJHNU010000001">
    <property type="protein sequence ID" value="MDN4120188.1"/>
    <property type="molecule type" value="Genomic_DNA"/>
</dbReference>
<feature type="domain" description="BON" evidence="3">
    <location>
        <begin position="129"/>
        <end position="196"/>
    </location>
</feature>
<sequence>MSTKLPRYVLMAALAGVTVSTLSACGLLLVGGTAATTALVATDRRTAGEQVDDKTIVMKAGSENRKLLENKQGRINTSSYGGLVLLTGDVPTEADKLAAAQRIAKIEKVNRVVNELRVGPPTELSVRTNDSWLFTRVSTALINTKDVPSRTISVTTERGVVYLLGMVTEAEGERAAIAAASVPGVSRVVKLFEYVSPETLRDARDSQPAVIENEPQPAESMAPTQSQVEIMPVQ</sequence>
<evidence type="ECO:0000313" key="4">
    <source>
        <dbReference type="EMBL" id="MDN4120188.1"/>
    </source>
</evidence>
<gene>
    <name evidence="4" type="ORF">LMS43_02675</name>
</gene>
<dbReference type="InterPro" id="IPR007055">
    <property type="entry name" value="BON_dom"/>
</dbReference>
<feature type="domain" description="BON" evidence="3">
    <location>
        <begin position="52"/>
        <end position="120"/>
    </location>
</feature>
<dbReference type="InterPro" id="IPR051686">
    <property type="entry name" value="Lipoprotein_DolP"/>
</dbReference>
<feature type="region of interest" description="Disordered" evidence="2">
    <location>
        <begin position="203"/>
        <end position="234"/>
    </location>
</feature>
<dbReference type="RefSeq" id="WP_266122480.1">
    <property type="nucleotide sequence ID" value="NZ_JAJHNU010000001.1"/>
</dbReference>
<reference evidence="4" key="1">
    <citation type="submission" date="2021-11" db="EMBL/GenBank/DDBJ databases">
        <title>Draft genome sequence of Alcaligenes endophyticus type strain CCUG 75668T.</title>
        <authorList>
            <person name="Salva-Serra F."/>
            <person name="Duran R.E."/>
            <person name="Seeger M."/>
            <person name="Moore E.R.B."/>
            <person name="Jaen-Luchoro D."/>
        </authorList>
    </citation>
    <scope>NUCLEOTIDE SEQUENCE</scope>
    <source>
        <strain evidence="4">CCUG 75668</strain>
    </source>
</reference>
<dbReference type="Pfam" id="PF04972">
    <property type="entry name" value="BON"/>
    <property type="match status" value="2"/>
</dbReference>
<dbReference type="Proteomes" id="UP001168613">
    <property type="component" value="Unassembled WGS sequence"/>
</dbReference>
<proteinExistence type="predicted"/>
<name>A0ABT8EFX5_9BURK</name>
<evidence type="ECO:0000313" key="5">
    <source>
        <dbReference type="Proteomes" id="UP001168613"/>
    </source>
</evidence>
<dbReference type="SMART" id="SM00749">
    <property type="entry name" value="BON"/>
    <property type="match status" value="2"/>
</dbReference>
<evidence type="ECO:0000256" key="2">
    <source>
        <dbReference type="SAM" id="MobiDB-lite"/>
    </source>
</evidence>